<feature type="domain" description="SAM-dependent methyltransferase TRM5/TYW2-type" evidence="1">
    <location>
        <begin position="1"/>
        <end position="133"/>
    </location>
</feature>
<reference evidence="2" key="1">
    <citation type="submission" date="2016-11" db="UniProtKB">
        <authorList>
            <consortium name="WormBaseParasite"/>
        </authorList>
    </citation>
    <scope>IDENTIFICATION</scope>
    <source>
        <strain evidence="2">pt0022</strain>
    </source>
</reference>
<dbReference type="STRING" id="6293.A0A1I8EWB7"/>
<protein>
    <submittedName>
        <fullName evidence="2">SAM_MT_TRM5_TYW2 domain-containing protein</fullName>
    </submittedName>
</protein>
<evidence type="ECO:0000259" key="1">
    <source>
        <dbReference type="PROSITE" id="PS51684"/>
    </source>
</evidence>
<dbReference type="InterPro" id="IPR032675">
    <property type="entry name" value="LRR_dom_sf"/>
</dbReference>
<dbReference type="AlphaFoldDB" id="A0A1I8EWB7"/>
<organism evidence="2">
    <name type="scientific">Wuchereria bancrofti</name>
    <dbReference type="NCBI Taxonomy" id="6293"/>
    <lineage>
        <taxon>Eukaryota</taxon>
        <taxon>Metazoa</taxon>
        <taxon>Ecdysozoa</taxon>
        <taxon>Nematoda</taxon>
        <taxon>Chromadorea</taxon>
        <taxon>Rhabditida</taxon>
        <taxon>Spirurina</taxon>
        <taxon>Spiruromorpha</taxon>
        <taxon>Filarioidea</taxon>
        <taxon>Onchocercidae</taxon>
        <taxon>Wuchereria</taxon>
    </lineage>
</organism>
<dbReference type="Gene3D" id="3.40.50.150">
    <property type="entry name" value="Vaccinia Virus protein VP39"/>
    <property type="match status" value="1"/>
</dbReference>
<dbReference type="WBParaSite" id="maker-PairedContig_5864-snap-gene-0.10-mRNA-1">
    <property type="protein sequence ID" value="maker-PairedContig_5864-snap-gene-0.10-mRNA-1"/>
    <property type="gene ID" value="maker-PairedContig_5864-snap-gene-0.10"/>
</dbReference>
<proteinExistence type="predicted"/>
<accession>A0A1I8EWB7</accession>
<dbReference type="Gene3D" id="3.80.10.10">
    <property type="entry name" value="Ribonuclease Inhibitor"/>
    <property type="match status" value="1"/>
</dbReference>
<dbReference type="InterPro" id="IPR029063">
    <property type="entry name" value="SAM-dependent_MTases_sf"/>
</dbReference>
<name>A0A1I8EWB7_WUCBA</name>
<evidence type="ECO:0000313" key="2">
    <source>
        <dbReference type="WBParaSite" id="maker-PairedContig_5864-snap-gene-0.10-mRNA-1"/>
    </source>
</evidence>
<dbReference type="PROSITE" id="PS51684">
    <property type="entry name" value="SAM_MT_TRM5_TYW2"/>
    <property type="match status" value="1"/>
</dbReference>
<sequence length="472" mass="53734">MDGAVFIKNVIADDLTNEAKNYNISSSRDKIPTDAHVVMNLPGISLNFLPYFRGCLHDKLNLPDTTLPFPLFVHCHFFVKAPDDLEDNWYFDEARNLIRKSIGISELNFTEVRFVRKVAGRKNMFCVTFRLPDEFLFSPDNQKREVDGANSEELAEAKGFSGDISNDEQRTHPQQIITVCIIMVDYIASSYKFSSIFGVTTSLQSLKSHTTQSSSIKSLHIKKSIADKFSNRFQTDRVMYFGPELACLEWLMECGSTEVIMSDGTSITCRTNMRRYISDFGFNLKSIPIATTSFKWSPVLPTISMKKLNAIYDMRWAKKPSVYIVKVDGTDSAIGDAGFQYFKECRQIEVLKLNFCDFFTDKAIEHLVSGRPSRTLRNIRQSSSSAKYAPLLRKINRSEIVANPYISDHFMKGIKRIRGLQRAHFYFLPCVAQQADALQSLKASLPCCRVSFPEIKEVGYGYGYNVDDSNIW</sequence>
<dbReference type="InterPro" id="IPR030382">
    <property type="entry name" value="MeTrfase_TRM5/TYW2"/>
</dbReference>